<reference evidence="9 10" key="1">
    <citation type="journal article" date="2020" name="J. Phycol.">
        <title>Comparative genome analysis reveals Cyanidiococcus gen. nov., a new extremophilic red algal genus sister to Cyanidioschyzon (Cyanidioschyzonaceae, Rhodophyta).</title>
        <authorList>
            <person name="Liu S.-L."/>
            <person name="Chiang Y.-R."/>
            <person name="Yoon H.S."/>
            <person name="Fu H.-Y."/>
        </authorList>
    </citation>
    <scope>NUCLEOTIDE SEQUENCE [LARGE SCALE GENOMIC DNA]</scope>
    <source>
        <strain evidence="9 10">THAL066</strain>
    </source>
</reference>
<dbReference type="EMBL" id="VWRR01000015">
    <property type="protein sequence ID" value="KAF6001325.1"/>
    <property type="molecule type" value="Genomic_DNA"/>
</dbReference>
<dbReference type="Gene3D" id="2.60.120.590">
    <property type="entry name" value="Alpha-ketoglutarate-dependent dioxygenase AlkB-like"/>
    <property type="match status" value="1"/>
</dbReference>
<comment type="caution">
    <text evidence="9">The sequence shown here is derived from an EMBL/GenBank/DDBJ whole genome shotgun (WGS) entry which is preliminary data.</text>
</comment>
<sequence>MDAVGEQTARSWPRGLTLIPEYISPATEADLVNYFAEEAKSHWTALSSRRVILYGLHFVQSDTSHRRYTRVTPEPIQRLAERLVADGYQDQLANHILVNEYKVGQGIMPHEDGPAFVPNAAIISLLSATVLDFYRKDSADRSTPTTSIRLPPRSLCIIADEAYTSYLHGIAERIAGAGEDRGYRLSLTFRHAILPLPAAATEPAKEKRILNLLQRRR</sequence>
<evidence type="ECO:0000256" key="4">
    <source>
        <dbReference type="ARBA" id="ARBA00022964"/>
    </source>
</evidence>
<feature type="domain" description="Fe2OG dioxygenase" evidence="8">
    <location>
        <begin position="92"/>
        <end position="193"/>
    </location>
</feature>
<evidence type="ECO:0000259" key="8">
    <source>
        <dbReference type="PROSITE" id="PS51471"/>
    </source>
</evidence>
<keyword evidence="10" id="KW-1185">Reference proteome</keyword>
<dbReference type="SUPFAM" id="SSF51197">
    <property type="entry name" value="Clavaminate synthase-like"/>
    <property type="match status" value="1"/>
</dbReference>
<dbReference type="AlphaFoldDB" id="A0A7J7IE16"/>
<evidence type="ECO:0000256" key="7">
    <source>
        <dbReference type="ARBA" id="ARBA00023242"/>
    </source>
</evidence>
<evidence type="ECO:0000256" key="3">
    <source>
        <dbReference type="ARBA" id="ARBA00022723"/>
    </source>
</evidence>
<dbReference type="Proteomes" id="UP000530660">
    <property type="component" value="Unassembled WGS sequence"/>
</dbReference>
<keyword evidence="7" id="KW-0539">Nucleus</keyword>
<dbReference type="GO" id="GO:0046872">
    <property type="term" value="F:metal ion binding"/>
    <property type="evidence" value="ECO:0007669"/>
    <property type="project" value="UniProtKB-KW"/>
</dbReference>
<dbReference type="InterPro" id="IPR032862">
    <property type="entry name" value="ALKBH6"/>
</dbReference>
<protein>
    <submittedName>
        <fullName evidence="9">Alpha-ketoglutarate-dependent dioxygenase alkB 6</fullName>
    </submittedName>
</protein>
<dbReference type="PROSITE" id="PS51471">
    <property type="entry name" value="FE2OG_OXY"/>
    <property type="match status" value="1"/>
</dbReference>
<dbReference type="OrthoDB" id="2747at2759"/>
<keyword evidence="3" id="KW-0479">Metal-binding</keyword>
<dbReference type="InterPro" id="IPR037151">
    <property type="entry name" value="AlkB-like_sf"/>
</dbReference>
<comment type="similarity">
    <text evidence="2">Belongs to the alkB family.</text>
</comment>
<dbReference type="GO" id="GO:0005634">
    <property type="term" value="C:nucleus"/>
    <property type="evidence" value="ECO:0007669"/>
    <property type="project" value="UniProtKB-SubCell"/>
</dbReference>
<dbReference type="PANTHER" id="PTHR46030:SF1">
    <property type="entry name" value="ALPHA-KETOGLUTARATE-DEPENDENT DIOXYGENASE ALKB HOMOLOG 6"/>
    <property type="match status" value="1"/>
</dbReference>
<keyword evidence="4 9" id="KW-0223">Dioxygenase</keyword>
<keyword evidence="5" id="KW-0560">Oxidoreductase</keyword>
<name>A0A7J7IE16_9RHOD</name>
<comment type="subcellular location">
    <subcellularLocation>
        <location evidence="1">Nucleus</location>
    </subcellularLocation>
</comment>
<evidence type="ECO:0000313" key="10">
    <source>
        <dbReference type="Proteomes" id="UP000530660"/>
    </source>
</evidence>
<evidence type="ECO:0000256" key="5">
    <source>
        <dbReference type="ARBA" id="ARBA00023002"/>
    </source>
</evidence>
<evidence type="ECO:0000256" key="1">
    <source>
        <dbReference type="ARBA" id="ARBA00004123"/>
    </source>
</evidence>
<evidence type="ECO:0000313" key="9">
    <source>
        <dbReference type="EMBL" id="KAF6001325.1"/>
    </source>
</evidence>
<dbReference type="InterPro" id="IPR027450">
    <property type="entry name" value="AlkB-like"/>
</dbReference>
<accession>A0A7J7IE16</accession>
<evidence type="ECO:0000256" key="2">
    <source>
        <dbReference type="ARBA" id="ARBA00007879"/>
    </source>
</evidence>
<proteinExistence type="inferred from homology"/>
<dbReference type="PANTHER" id="PTHR46030">
    <property type="entry name" value="ALPHA-KETOGLUTARATE-DEPENDENT DIOXYGENASE ALKB HOMOLOG 6"/>
    <property type="match status" value="1"/>
</dbReference>
<dbReference type="GO" id="GO:0051213">
    <property type="term" value="F:dioxygenase activity"/>
    <property type="evidence" value="ECO:0007669"/>
    <property type="project" value="UniProtKB-KW"/>
</dbReference>
<evidence type="ECO:0000256" key="6">
    <source>
        <dbReference type="ARBA" id="ARBA00023004"/>
    </source>
</evidence>
<gene>
    <name evidence="9" type="primary">ALKBH6</name>
    <name evidence="9" type="ORF">F1559_003229</name>
</gene>
<dbReference type="Pfam" id="PF13532">
    <property type="entry name" value="2OG-FeII_Oxy_2"/>
    <property type="match status" value="1"/>
</dbReference>
<dbReference type="InterPro" id="IPR005123">
    <property type="entry name" value="Oxoglu/Fe-dep_dioxygenase_dom"/>
</dbReference>
<keyword evidence="6" id="KW-0408">Iron</keyword>
<organism evidence="9 10">
    <name type="scientific">Cyanidiococcus yangmingshanensis</name>
    <dbReference type="NCBI Taxonomy" id="2690220"/>
    <lineage>
        <taxon>Eukaryota</taxon>
        <taxon>Rhodophyta</taxon>
        <taxon>Bangiophyceae</taxon>
        <taxon>Cyanidiales</taxon>
        <taxon>Cyanidiaceae</taxon>
        <taxon>Cyanidiococcus</taxon>
    </lineage>
</organism>